<organism evidence="9 10">
    <name type="scientific">Ancrocorticia populi</name>
    <dbReference type="NCBI Taxonomy" id="2175228"/>
    <lineage>
        <taxon>Bacteria</taxon>
        <taxon>Bacillati</taxon>
        <taxon>Actinomycetota</taxon>
        <taxon>Actinomycetes</taxon>
        <taxon>Actinomycetales</taxon>
        <taxon>Actinomycetaceae</taxon>
        <taxon>Ancrocorticia</taxon>
    </lineage>
</organism>
<dbReference type="SMART" id="SM00490">
    <property type="entry name" value="HELICc"/>
    <property type="match status" value="1"/>
</dbReference>
<dbReference type="InterPro" id="IPR014001">
    <property type="entry name" value="Helicase_ATP-bd"/>
</dbReference>
<keyword evidence="5" id="KW-0067">ATP-binding</keyword>
<dbReference type="CDD" id="cd17990">
    <property type="entry name" value="DEXHc_HrpB"/>
    <property type="match status" value="1"/>
</dbReference>
<evidence type="ECO:0000256" key="1">
    <source>
        <dbReference type="ARBA" id="ARBA00012552"/>
    </source>
</evidence>
<dbReference type="Pfam" id="PF00271">
    <property type="entry name" value="Helicase_C"/>
    <property type="match status" value="1"/>
</dbReference>
<keyword evidence="10" id="KW-1185">Reference proteome</keyword>
<feature type="compositionally biased region" description="Basic and acidic residues" evidence="6">
    <location>
        <begin position="780"/>
        <end position="795"/>
    </location>
</feature>
<dbReference type="Pfam" id="PF04408">
    <property type="entry name" value="WHD_HA2"/>
    <property type="match status" value="1"/>
</dbReference>
<dbReference type="GO" id="GO:0003724">
    <property type="term" value="F:RNA helicase activity"/>
    <property type="evidence" value="ECO:0007669"/>
    <property type="project" value="UniProtKB-EC"/>
</dbReference>
<evidence type="ECO:0000256" key="6">
    <source>
        <dbReference type="SAM" id="MobiDB-lite"/>
    </source>
</evidence>
<accession>A0A2V1K7C2</accession>
<dbReference type="SUPFAM" id="SSF52540">
    <property type="entry name" value="P-loop containing nucleoside triphosphate hydrolases"/>
    <property type="match status" value="1"/>
</dbReference>
<dbReference type="EC" id="3.6.4.13" evidence="1"/>
<evidence type="ECO:0000313" key="10">
    <source>
        <dbReference type="Proteomes" id="UP000245283"/>
    </source>
</evidence>
<proteinExistence type="predicted"/>
<dbReference type="OrthoDB" id="9805617at2"/>
<dbReference type="GO" id="GO:0016787">
    <property type="term" value="F:hydrolase activity"/>
    <property type="evidence" value="ECO:0007669"/>
    <property type="project" value="UniProtKB-KW"/>
</dbReference>
<dbReference type="InterPro" id="IPR049614">
    <property type="entry name" value="HrpB_DEXH"/>
</dbReference>
<dbReference type="Gene3D" id="1.20.120.1080">
    <property type="match status" value="1"/>
</dbReference>
<dbReference type="PROSITE" id="PS00690">
    <property type="entry name" value="DEAH_ATP_HELICASE"/>
    <property type="match status" value="1"/>
</dbReference>
<dbReference type="InterPro" id="IPR007502">
    <property type="entry name" value="Helicase-assoc_dom"/>
</dbReference>
<dbReference type="PANTHER" id="PTHR43519">
    <property type="entry name" value="ATP-DEPENDENT RNA HELICASE HRPB"/>
    <property type="match status" value="1"/>
</dbReference>
<dbReference type="InterPro" id="IPR001650">
    <property type="entry name" value="Helicase_C-like"/>
</dbReference>
<comment type="caution">
    <text evidence="9">The sequence shown here is derived from an EMBL/GenBank/DDBJ whole genome shotgun (WGS) entry which is preliminary data.</text>
</comment>
<keyword evidence="3" id="KW-0378">Hydrolase</keyword>
<protein>
    <recommendedName>
        <fullName evidence="1">RNA helicase</fullName>
        <ecNumber evidence="1">3.6.4.13</ecNumber>
    </recommendedName>
</protein>
<dbReference type="RefSeq" id="WP_109092504.1">
    <property type="nucleotide sequence ID" value="NZ_QETB01000001.1"/>
</dbReference>
<dbReference type="InterPro" id="IPR010225">
    <property type="entry name" value="HrpB"/>
</dbReference>
<feature type="domain" description="Helicase ATP-binding" evidence="7">
    <location>
        <begin position="13"/>
        <end position="174"/>
    </location>
</feature>
<dbReference type="EMBL" id="QETB01000001">
    <property type="protein sequence ID" value="PWF27003.1"/>
    <property type="molecule type" value="Genomic_DNA"/>
</dbReference>
<dbReference type="Pfam" id="PF00270">
    <property type="entry name" value="DEAD"/>
    <property type="match status" value="1"/>
</dbReference>
<gene>
    <name evidence="9" type="primary">hrpB</name>
    <name evidence="9" type="ORF">DD236_00885</name>
</gene>
<evidence type="ECO:0000313" key="9">
    <source>
        <dbReference type="EMBL" id="PWF27003.1"/>
    </source>
</evidence>
<feature type="region of interest" description="Disordered" evidence="6">
    <location>
        <begin position="780"/>
        <end position="802"/>
    </location>
</feature>
<sequence length="802" mass="86762">MEDLPVSAKIADIRAALASGAVVIQSPPGTGKTTVVPQIVAEQCSGRVLVTQPRRVAARAAARRIADLRGERVGKSVGFSVRGESRVGPDTRIEMVTPGVLVRRLQRDPELAGVGAVILDEVHERHLDSDLAMAMCVDVRDALRDDLLLIAMSATVEAERTARLIGGETVDIPGAIHPVRTVWTPPPRGMEPLGGYGVRREFLGWVADTVTRALAEVPEGDVLVFLPGVREVREVAGLVGRNAELAVLELHGSLSAAEQDRIFEGSGRRRVIVATAIAESSLTVPGVRIVVDAGLSREPRMDYAHGMGGLVTVRESQAAGTQRAGRAGRLGPGSVYRTMDQTTWARLAPQSEPEIRTADLTDFMLEAAVWGAPSGKDLALLDEPLEAGREAAEEVLRGIGAVDEEGRATGLGKRIAELPVGPRIGRALLESAPEMPAAQICALIEENVRIPDADLVGNWAHATRSAPNWKQQTKRLQKMAGSSGELGSLSEPTERQIAAVIMRAYPDRVARRRRGTGRYLLANGVGGVLPEHSPLQGCEWLAIAQIDRGQGRADAMIRMAAPLDEDLVDTLPVTTQHEVTFSGGKLRGQSRRMVGAIEVAVVGEKTNPEAARKWVSSGNLVFDWTEAATKLRQRMAFLHRALGEPWPDVSDAALAERLEEWAGLEIERFIRGGKLAPVSRGQLERLFPWPDAANIDVLAPERIAAPSGQSFAVDYLGERPKIRLRVQQAFGWTETPEIAGVPLNLELLSPASRPVAITDDLAEFWAGAYAQVRAEMRGRYPRHPWPEDPAHEKPTNRAKRKA</sequence>
<dbReference type="InterPro" id="IPR027417">
    <property type="entry name" value="P-loop_NTPase"/>
</dbReference>
<dbReference type="CDD" id="cd18791">
    <property type="entry name" value="SF2_C_RHA"/>
    <property type="match status" value="1"/>
</dbReference>
<dbReference type="InterPro" id="IPR011545">
    <property type="entry name" value="DEAD/DEAH_box_helicase_dom"/>
</dbReference>
<evidence type="ECO:0000256" key="2">
    <source>
        <dbReference type="ARBA" id="ARBA00022741"/>
    </source>
</evidence>
<dbReference type="InterPro" id="IPR048333">
    <property type="entry name" value="HA2_WH"/>
</dbReference>
<dbReference type="Proteomes" id="UP000245283">
    <property type="component" value="Unassembled WGS sequence"/>
</dbReference>
<dbReference type="InterPro" id="IPR013689">
    <property type="entry name" value="RNA_helicase_ATP-dep_HrpB_C"/>
</dbReference>
<evidence type="ECO:0000256" key="4">
    <source>
        <dbReference type="ARBA" id="ARBA00022806"/>
    </source>
</evidence>
<dbReference type="AlphaFoldDB" id="A0A2V1K7C2"/>
<dbReference type="InterPro" id="IPR002464">
    <property type="entry name" value="DNA/RNA_helicase_DEAH_CS"/>
</dbReference>
<dbReference type="PROSITE" id="PS51192">
    <property type="entry name" value="HELICASE_ATP_BIND_1"/>
    <property type="match status" value="1"/>
</dbReference>
<evidence type="ECO:0000256" key="5">
    <source>
        <dbReference type="ARBA" id="ARBA00022840"/>
    </source>
</evidence>
<dbReference type="SMART" id="SM00847">
    <property type="entry name" value="HA2"/>
    <property type="match status" value="1"/>
</dbReference>
<reference evidence="10" key="1">
    <citation type="submission" date="2018-05" db="EMBL/GenBank/DDBJ databases">
        <authorList>
            <person name="Li Y."/>
        </authorList>
    </citation>
    <scope>NUCLEOTIDE SEQUENCE [LARGE SCALE GENOMIC DNA]</scope>
    <source>
        <strain evidence="10">sk1b4</strain>
    </source>
</reference>
<evidence type="ECO:0000256" key="3">
    <source>
        <dbReference type="ARBA" id="ARBA00022801"/>
    </source>
</evidence>
<dbReference type="GO" id="GO:0005524">
    <property type="term" value="F:ATP binding"/>
    <property type="evidence" value="ECO:0007669"/>
    <property type="project" value="UniProtKB-KW"/>
</dbReference>
<dbReference type="NCBIfam" id="TIGR01970">
    <property type="entry name" value="DEAH_box_HrpB"/>
    <property type="match status" value="1"/>
</dbReference>
<dbReference type="GO" id="GO:0003676">
    <property type="term" value="F:nucleic acid binding"/>
    <property type="evidence" value="ECO:0007669"/>
    <property type="project" value="InterPro"/>
</dbReference>
<dbReference type="SMART" id="SM00487">
    <property type="entry name" value="DEXDc"/>
    <property type="match status" value="1"/>
</dbReference>
<dbReference type="Pfam" id="PF08482">
    <property type="entry name" value="HrpB_C"/>
    <property type="match status" value="1"/>
</dbReference>
<evidence type="ECO:0000259" key="7">
    <source>
        <dbReference type="PROSITE" id="PS51192"/>
    </source>
</evidence>
<dbReference type="Gene3D" id="3.40.50.300">
    <property type="entry name" value="P-loop containing nucleotide triphosphate hydrolases"/>
    <property type="match status" value="2"/>
</dbReference>
<feature type="domain" description="Helicase C-terminal" evidence="8">
    <location>
        <begin position="209"/>
        <end position="371"/>
    </location>
</feature>
<name>A0A2V1K7C2_9ACTO</name>
<dbReference type="PROSITE" id="PS51194">
    <property type="entry name" value="HELICASE_CTER"/>
    <property type="match status" value="1"/>
</dbReference>
<keyword evidence="2" id="KW-0547">Nucleotide-binding</keyword>
<keyword evidence="4 9" id="KW-0347">Helicase</keyword>
<dbReference type="PANTHER" id="PTHR43519:SF1">
    <property type="entry name" value="ATP-DEPENDENT RNA HELICASE HRPB"/>
    <property type="match status" value="1"/>
</dbReference>
<evidence type="ECO:0000259" key="8">
    <source>
        <dbReference type="PROSITE" id="PS51194"/>
    </source>
</evidence>
<dbReference type="PIRSF" id="PIRSF005496">
    <property type="entry name" value="ATP_hel_hrpB"/>
    <property type="match status" value="1"/>
</dbReference>